<evidence type="ECO:0000313" key="5">
    <source>
        <dbReference type="EMBL" id="KAL3284507.1"/>
    </source>
</evidence>
<dbReference type="SUPFAM" id="SSF47473">
    <property type="entry name" value="EF-hand"/>
    <property type="match status" value="1"/>
</dbReference>
<dbReference type="EMBL" id="JABFTP020000165">
    <property type="protein sequence ID" value="KAL3284507.1"/>
    <property type="molecule type" value="Genomic_DNA"/>
</dbReference>
<evidence type="ECO:0000256" key="3">
    <source>
        <dbReference type="SAM" id="MobiDB-lite"/>
    </source>
</evidence>
<dbReference type="PANTHER" id="PTHR23048:SF0">
    <property type="entry name" value="CALMODULIN LIKE 3"/>
    <property type="match status" value="1"/>
</dbReference>
<feature type="compositionally biased region" description="Polar residues" evidence="3">
    <location>
        <begin position="8"/>
        <end position="21"/>
    </location>
</feature>
<keyword evidence="1" id="KW-0677">Repeat</keyword>
<keyword evidence="2" id="KW-0106">Calcium</keyword>
<dbReference type="Proteomes" id="UP001516400">
    <property type="component" value="Unassembled WGS sequence"/>
</dbReference>
<comment type="caution">
    <text evidence="5">The sequence shown here is derived from an EMBL/GenBank/DDBJ whole genome shotgun (WGS) entry which is preliminary data.</text>
</comment>
<organism evidence="5 6">
    <name type="scientific">Cryptolaemus montrouzieri</name>
    <dbReference type="NCBI Taxonomy" id="559131"/>
    <lineage>
        <taxon>Eukaryota</taxon>
        <taxon>Metazoa</taxon>
        <taxon>Ecdysozoa</taxon>
        <taxon>Arthropoda</taxon>
        <taxon>Hexapoda</taxon>
        <taxon>Insecta</taxon>
        <taxon>Pterygota</taxon>
        <taxon>Neoptera</taxon>
        <taxon>Endopterygota</taxon>
        <taxon>Coleoptera</taxon>
        <taxon>Polyphaga</taxon>
        <taxon>Cucujiformia</taxon>
        <taxon>Coccinelloidea</taxon>
        <taxon>Coccinellidae</taxon>
        <taxon>Scymninae</taxon>
        <taxon>Scymnini</taxon>
        <taxon>Cryptolaemus</taxon>
    </lineage>
</organism>
<keyword evidence="6" id="KW-1185">Reference proteome</keyword>
<dbReference type="PROSITE" id="PS00018">
    <property type="entry name" value="EF_HAND_1"/>
    <property type="match status" value="2"/>
</dbReference>
<evidence type="ECO:0000313" key="6">
    <source>
        <dbReference type="Proteomes" id="UP001516400"/>
    </source>
</evidence>
<dbReference type="InterPro" id="IPR011992">
    <property type="entry name" value="EF-hand-dom_pair"/>
</dbReference>
<dbReference type="FunFam" id="1.10.238.10:FF:000001">
    <property type="entry name" value="Calmodulin 1"/>
    <property type="match status" value="1"/>
</dbReference>
<dbReference type="InterPro" id="IPR050230">
    <property type="entry name" value="CALM/Myosin/TropC-like"/>
</dbReference>
<gene>
    <name evidence="5" type="ORF">HHI36_018666</name>
</gene>
<accession>A0ABD2P0R9</accession>
<reference evidence="5 6" key="1">
    <citation type="journal article" date="2021" name="BMC Biol.">
        <title>Horizontally acquired antibacterial genes associated with adaptive radiation of ladybird beetles.</title>
        <authorList>
            <person name="Li H.S."/>
            <person name="Tang X.F."/>
            <person name="Huang Y.H."/>
            <person name="Xu Z.Y."/>
            <person name="Chen M.L."/>
            <person name="Du X.Y."/>
            <person name="Qiu B.Y."/>
            <person name="Chen P.T."/>
            <person name="Zhang W."/>
            <person name="Slipinski A."/>
            <person name="Escalona H.E."/>
            <person name="Waterhouse R.M."/>
            <person name="Zwick A."/>
            <person name="Pang H."/>
        </authorList>
    </citation>
    <scope>NUCLEOTIDE SEQUENCE [LARGE SCALE GENOMIC DNA]</scope>
    <source>
        <strain evidence="5">SYSU2018</strain>
    </source>
</reference>
<feature type="domain" description="EF-hand" evidence="4">
    <location>
        <begin position="149"/>
        <end position="184"/>
    </location>
</feature>
<evidence type="ECO:0000256" key="1">
    <source>
        <dbReference type="ARBA" id="ARBA00022737"/>
    </source>
</evidence>
<dbReference type="PROSITE" id="PS50222">
    <property type="entry name" value="EF_HAND_2"/>
    <property type="match status" value="3"/>
</dbReference>
<protein>
    <recommendedName>
        <fullName evidence="4">EF-hand domain-containing protein</fullName>
    </recommendedName>
</protein>
<name>A0ABD2P0R9_9CUCU</name>
<proteinExistence type="predicted"/>
<dbReference type="InterPro" id="IPR018247">
    <property type="entry name" value="EF_Hand_1_Ca_BS"/>
</dbReference>
<feature type="domain" description="EF-hand" evidence="4">
    <location>
        <begin position="113"/>
        <end position="148"/>
    </location>
</feature>
<dbReference type="Gene3D" id="1.10.238.10">
    <property type="entry name" value="EF-hand"/>
    <property type="match status" value="2"/>
</dbReference>
<dbReference type="InterPro" id="IPR002048">
    <property type="entry name" value="EF_hand_dom"/>
</dbReference>
<dbReference type="CDD" id="cd00051">
    <property type="entry name" value="EFh"/>
    <property type="match status" value="1"/>
</dbReference>
<sequence>MNEPGSITYASDNDDAQNTIDKSGESTPKEKERQKRCPKFLLSKQQKDDIKEAFDLFDSKGSGLVERDFLKVAFRALGIEPSRKDIRNLAILPQYLSYEEFVEQLQIKMTSEDELSDVIKMFQIFDMDKSGKITYDELKSVAKILEEDVTDEELQEMLDEGDMSGDKKVEFGEFKALLQRLLFV</sequence>
<dbReference type="Pfam" id="PF13499">
    <property type="entry name" value="EF-hand_7"/>
    <property type="match status" value="1"/>
</dbReference>
<dbReference type="SMART" id="SM00054">
    <property type="entry name" value="EFh"/>
    <property type="match status" value="3"/>
</dbReference>
<feature type="domain" description="EF-hand" evidence="4">
    <location>
        <begin position="45"/>
        <end position="80"/>
    </location>
</feature>
<dbReference type="AlphaFoldDB" id="A0ABD2P0R9"/>
<evidence type="ECO:0000259" key="4">
    <source>
        <dbReference type="PROSITE" id="PS50222"/>
    </source>
</evidence>
<feature type="region of interest" description="Disordered" evidence="3">
    <location>
        <begin position="1"/>
        <end position="38"/>
    </location>
</feature>
<feature type="compositionally biased region" description="Basic and acidic residues" evidence="3">
    <location>
        <begin position="22"/>
        <end position="35"/>
    </location>
</feature>
<dbReference type="PANTHER" id="PTHR23048">
    <property type="entry name" value="MYOSIN LIGHT CHAIN 1, 3"/>
    <property type="match status" value="1"/>
</dbReference>
<evidence type="ECO:0000256" key="2">
    <source>
        <dbReference type="ARBA" id="ARBA00022837"/>
    </source>
</evidence>